<dbReference type="GO" id="GO:0031681">
    <property type="term" value="F:G-protein beta-subunit binding"/>
    <property type="evidence" value="ECO:0007669"/>
    <property type="project" value="InterPro"/>
</dbReference>
<keyword evidence="8" id="KW-0449">Lipoprotein</keyword>
<accession>A0A1E4TBI4</accession>
<reference evidence="12" key="1">
    <citation type="submission" date="2016-02" db="EMBL/GenBank/DDBJ databases">
        <title>Comparative genomics of biotechnologically important yeasts.</title>
        <authorList>
            <consortium name="DOE Joint Genome Institute"/>
            <person name="Riley R."/>
            <person name="Haridas S."/>
            <person name="Wolfe K.H."/>
            <person name="Lopes M.R."/>
            <person name="Hittinger C.T."/>
            <person name="Goker M."/>
            <person name="Salamov A."/>
            <person name="Wisecaver J."/>
            <person name="Long T.M."/>
            <person name="Aerts A.L."/>
            <person name="Barry K."/>
            <person name="Choi C."/>
            <person name="Clum A."/>
            <person name="Coughlan A.Y."/>
            <person name="Deshpande S."/>
            <person name="Douglass A.P."/>
            <person name="Hanson S.J."/>
            <person name="Klenk H.-P."/>
            <person name="Labutti K."/>
            <person name="Lapidus A."/>
            <person name="Lindquist E."/>
            <person name="Lipzen A."/>
            <person name="Meier-Kolthoff J.P."/>
            <person name="Ohm R.A."/>
            <person name="Otillar R.P."/>
            <person name="Pangilinan J."/>
            <person name="Peng Y."/>
            <person name="Rokas A."/>
            <person name="Rosa C.A."/>
            <person name="Scheuner C."/>
            <person name="Sibirny A.A."/>
            <person name="Slot J.C."/>
            <person name="Stielow J.B."/>
            <person name="Sun H."/>
            <person name="Kurtzman C.P."/>
            <person name="Blackwell M."/>
            <person name="Jeffries T.W."/>
            <person name="Grigoriev I.V."/>
        </authorList>
    </citation>
    <scope>NUCLEOTIDE SEQUENCE [LARGE SCALE GENOMIC DNA]</scope>
    <source>
        <strain evidence="12">NRRL Y-17796</strain>
    </source>
</reference>
<dbReference type="PANTHER" id="PTHR28189:SF1">
    <property type="entry name" value="GUANINE NUCLEOTIDE-BINDING PROTEIN SUBUNIT GAMMA"/>
    <property type="match status" value="1"/>
</dbReference>
<evidence type="ECO:0000256" key="3">
    <source>
        <dbReference type="ARBA" id="ARBA00016111"/>
    </source>
</evidence>
<comment type="subcellular location">
    <subcellularLocation>
        <location evidence="1">Membrane</location>
    </subcellularLocation>
</comment>
<keyword evidence="12" id="KW-1185">Reference proteome</keyword>
<dbReference type="SMART" id="SM01224">
    <property type="entry name" value="G_gamma"/>
    <property type="match status" value="1"/>
</dbReference>
<dbReference type="InterPro" id="IPR015898">
    <property type="entry name" value="G-protein_gamma-like_dom"/>
</dbReference>
<keyword evidence="9" id="KW-0636">Prenylation</keyword>
<keyword evidence="5" id="KW-0472">Membrane</keyword>
<dbReference type="Proteomes" id="UP000095023">
    <property type="component" value="Unassembled WGS sequence"/>
</dbReference>
<proteinExistence type="inferred from homology"/>
<evidence type="ECO:0000313" key="11">
    <source>
        <dbReference type="EMBL" id="ODV89126.1"/>
    </source>
</evidence>
<dbReference type="Pfam" id="PF00631">
    <property type="entry name" value="G-gamma"/>
    <property type="match status" value="1"/>
</dbReference>
<dbReference type="GO" id="GO:0005834">
    <property type="term" value="C:heterotrimeric G-protein complex"/>
    <property type="evidence" value="ECO:0007669"/>
    <property type="project" value="TreeGrafter"/>
</dbReference>
<keyword evidence="6" id="KW-0564">Palmitate</keyword>
<feature type="domain" description="G protein gamma" evidence="10">
    <location>
        <begin position="42"/>
        <end position="125"/>
    </location>
</feature>
<dbReference type="GO" id="GO:0000750">
    <property type="term" value="P:pheromone-dependent signal transduction involved in conjugation with cellular fusion"/>
    <property type="evidence" value="ECO:0007669"/>
    <property type="project" value="InterPro"/>
</dbReference>
<evidence type="ECO:0000256" key="7">
    <source>
        <dbReference type="ARBA" id="ARBA00023224"/>
    </source>
</evidence>
<dbReference type="GO" id="GO:0007186">
    <property type="term" value="P:G protein-coupled receptor signaling pathway"/>
    <property type="evidence" value="ECO:0007669"/>
    <property type="project" value="InterPro"/>
</dbReference>
<comment type="similarity">
    <text evidence="2">Belongs to the G protein gamma family.</text>
</comment>
<evidence type="ECO:0000256" key="9">
    <source>
        <dbReference type="ARBA" id="ARBA00023289"/>
    </source>
</evidence>
<dbReference type="OrthoDB" id="19232at2759"/>
<evidence type="ECO:0000256" key="4">
    <source>
        <dbReference type="ARBA" id="ARBA00022481"/>
    </source>
</evidence>
<keyword evidence="7" id="KW-0807">Transducer</keyword>
<dbReference type="PANTHER" id="PTHR28189">
    <property type="entry name" value="GUANINE NUCLEOTIDE-BINDING PROTEIN SUBUNIT GAMMA"/>
    <property type="match status" value="1"/>
</dbReference>
<evidence type="ECO:0000256" key="6">
    <source>
        <dbReference type="ARBA" id="ARBA00023139"/>
    </source>
</evidence>
<gene>
    <name evidence="11" type="ORF">CANCADRAFT_133866</name>
</gene>
<dbReference type="AlphaFoldDB" id="A0A1E4TBI4"/>
<evidence type="ECO:0000256" key="2">
    <source>
        <dbReference type="ARBA" id="ARBA00007431"/>
    </source>
</evidence>
<organism evidence="11 12">
    <name type="scientific">Tortispora caseinolytica NRRL Y-17796</name>
    <dbReference type="NCBI Taxonomy" id="767744"/>
    <lineage>
        <taxon>Eukaryota</taxon>
        <taxon>Fungi</taxon>
        <taxon>Dikarya</taxon>
        <taxon>Ascomycota</taxon>
        <taxon>Saccharomycotina</taxon>
        <taxon>Trigonopsidomycetes</taxon>
        <taxon>Trigonopsidales</taxon>
        <taxon>Trigonopsidaceae</taxon>
        <taxon>Tortispora</taxon>
    </lineage>
</organism>
<evidence type="ECO:0000313" key="12">
    <source>
        <dbReference type="Proteomes" id="UP000095023"/>
    </source>
</evidence>
<dbReference type="Gene3D" id="4.10.260.10">
    <property type="entry name" value="Transducin (heterotrimeric G protein), gamma chain"/>
    <property type="match status" value="1"/>
</dbReference>
<evidence type="ECO:0000256" key="1">
    <source>
        <dbReference type="ARBA" id="ARBA00004370"/>
    </source>
</evidence>
<evidence type="ECO:0000256" key="8">
    <source>
        <dbReference type="ARBA" id="ARBA00023288"/>
    </source>
</evidence>
<dbReference type="EMBL" id="KV453843">
    <property type="protein sequence ID" value="ODV89126.1"/>
    <property type="molecule type" value="Genomic_DNA"/>
</dbReference>
<evidence type="ECO:0000256" key="5">
    <source>
        <dbReference type="ARBA" id="ARBA00023136"/>
    </source>
</evidence>
<name>A0A1E4TBI4_9ASCO</name>
<evidence type="ECO:0000259" key="10">
    <source>
        <dbReference type="SMART" id="SM01224"/>
    </source>
</evidence>
<dbReference type="InterPro" id="IPR036284">
    <property type="entry name" value="GGL_sf"/>
</dbReference>
<sequence length="125" mass="14154">MDMSNSVTLHSMMPFEYSVPVTPVCLETPFQSRAELMESQAAHMRLKRLEYTQEQLSKELVRHRMPVSDAAKNLIAAATNTKDRMVPQVWGTVPKHEDNYYIAATRKQRVANVIQAQNSGCCVIS</sequence>
<keyword evidence="4" id="KW-0488">Methylation</keyword>
<dbReference type="InterPro" id="IPR041848">
    <property type="entry name" value="Ste18_fungal"/>
</dbReference>
<protein>
    <recommendedName>
        <fullName evidence="3">Guanine nucleotide-binding protein subunit gamma</fullName>
    </recommendedName>
</protein>